<dbReference type="Proteomes" id="UP000281498">
    <property type="component" value="Unassembled WGS sequence"/>
</dbReference>
<comment type="caution">
    <text evidence="1">The sequence shown here is derived from an EMBL/GenBank/DDBJ whole genome shotgun (WGS) entry which is preliminary data.</text>
</comment>
<name>A0A3A9K0T5_9BACI</name>
<reference evidence="1 2" key="1">
    <citation type="submission" date="2017-10" db="EMBL/GenBank/DDBJ databases">
        <title>Bacillus sp. nov., a halophilic bacterium isolated from a Keqin Lake.</title>
        <authorList>
            <person name="Wang H."/>
        </authorList>
    </citation>
    <scope>NUCLEOTIDE SEQUENCE [LARGE SCALE GENOMIC DNA]</scope>
    <source>
        <strain evidence="1 2">KCTC 13187</strain>
    </source>
</reference>
<dbReference type="EMBL" id="PDOE01000005">
    <property type="protein sequence ID" value="RKL66714.1"/>
    <property type="molecule type" value="Genomic_DNA"/>
</dbReference>
<dbReference type="RefSeq" id="WP_110934866.1">
    <property type="nucleotide sequence ID" value="NZ_KZ614146.1"/>
</dbReference>
<accession>A0A3A9K0T5</accession>
<dbReference type="AlphaFoldDB" id="A0A3A9K0T5"/>
<proteinExistence type="predicted"/>
<keyword evidence="2" id="KW-1185">Reference proteome</keyword>
<evidence type="ECO:0000313" key="2">
    <source>
        <dbReference type="Proteomes" id="UP000281498"/>
    </source>
</evidence>
<evidence type="ECO:0000313" key="1">
    <source>
        <dbReference type="EMBL" id="RKL66714.1"/>
    </source>
</evidence>
<sequence>MKVISRSKIAEDKIKSIRLGYTAFAESQEVLNKIKKELVLHDIDFIEETTDVGSWITPKKKA</sequence>
<dbReference type="Pfam" id="PF26326">
    <property type="entry name" value="YtzJ"/>
    <property type="match status" value="1"/>
</dbReference>
<dbReference type="OrthoDB" id="2679903at2"/>
<dbReference type="InterPro" id="IPR058867">
    <property type="entry name" value="YtzJ"/>
</dbReference>
<gene>
    <name evidence="1" type="ORF">CR203_12805</name>
</gene>
<protein>
    <submittedName>
        <fullName evidence="1">Uncharacterized protein</fullName>
    </submittedName>
</protein>
<organism evidence="1 2">
    <name type="scientific">Salipaludibacillus neizhouensis</name>
    <dbReference type="NCBI Taxonomy" id="885475"/>
    <lineage>
        <taxon>Bacteria</taxon>
        <taxon>Bacillati</taxon>
        <taxon>Bacillota</taxon>
        <taxon>Bacilli</taxon>
        <taxon>Bacillales</taxon>
        <taxon>Bacillaceae</taxon>
    </lineage>
</organism>